<proteinExistence type="predicted"/>
<feature type="signal peptide" evidence="2">
    <location>
        <begin position="1"/>
        <end position="20"/>
    </location>
</feature>
<dbReference type="EMBL" id="BGZI01000015">
    <property type="protein sequence ID" value="GBO88677.1"/>
    <property type="molecule type" value="Genomic_DNA"/>
</dbReference>
<reference evidence="3 4" key="1">
    <citation type="journal article" date="2019" name="J. Gen. Appl. Microbiol.">
        <title>Aerobic degradation of cis-dichloroethene by the marine bacterium Marinobacter salsuginis strain 5N-3.</title>
        <authorList>
            <person name="Inoue Y."/>
            <person name="Fukunaga Y."/>
            <person name="Katsumata H."/>
            <person name="Ohji S."/>
            <person name="Hosoyama A."/>
            <person name="Mori K."/>
            <person name="Ando K."/>
        </authorList>
    </citation>
    <scope>NUCLEOTIDE SEQUENCE [LARGE SCALE GENOMIC DNA]</scope>
    <source>
        <strain evidence="3 4">NBRC 109114</strain>
    </source>
</reference>
<evidence type="ECO:0000313" key="4">
    <source>
        <dbReference type="Proteomes" id="UP000387223"/>
    </source>
</evidence>
<evidence type="ECO:0000256" key="2">
    <source>
        <dbReference type="SAM" id="SignalP"/>
    </source>
</evidence>
<organism evidence="3 4">
    <name type="scientific">Marinobacter salsuginis</name>
    <dbReference type="NCBI Taxonomy" id="418719"/>
    <lineage>
        <taxon>Bacteria</taxon>
        <taxon>Pseudomonadati</taxon>
        <taxon>Pseudomonadota</taxon>
        <taxon>Gammaproteobacteria</taxon>
        <taxon>Pseudomonadales</taxon>
        <taxon>Marinobacteraceae</taxon>
        <taxon>Marinobacter</taxon>
    </lineage>
</organism>
<feature type="compositionally biased region" description="Polar residues" evidence="1">
    <location>
        <begin position="181"/>
        <end position="193"/>
    </location>
</feature>
<protein>
    <submittedName>
        <fullName evidence="3">Uncharacterized protein</fullName>
    </submittedName>
</protein>
<name>A0A5M3Q0R2_9GAMM</name>
<dbReference type="Proteomes" id="UP000387223">
    <property type="component" value="Unassembled WGS sequence"/>
</dbReference>
<sequence>MPKRYPGLIILLVTALVSNAEVLAQQAPRNAVMQDCEDLDFSIKREASPYHYTNPNEGCDISLSLDGLPKKTGSGYSSSGNDACRTIQGVVSNLEGRLNERLEGALGAIGEVVSPEDLAQFGEQTGVDMSGISDALENGISFDRTLNNDLTNTLGQLATEEGRSQLADDLKSGAGDAARNSLDQSRQNVSTPGINGGQGTSTESSDDWSIFD</sequence>
<feature type="chain" id="PRO_5024320575" evidence="2">
    <location>
        <begin position="21"/>
        <end position="212"/>
    </location>
</feature>
<feature type="region of interest" description="Disordered" evidence="1">
    <location>
        <begin position="169"/>
        <end position="212"/>
    </location>
</feature>
<evidence type="ECO:0000256" key="1">
    <source>
        <dbReference type="SAM" id="MobiDB-lite"/>
    </source>
</evidence>
<accession>A0A5M3Q0R2</accession>
<evidence type="ECO:0000313" key="3">
    <source>
        <dbReference type="EMBL" id="GBO88677.1"/>
    </source>
</evidence>
<dbReference type="AlphaFoldDB" id="A0A5M3Q0R2"/>
<keyword evidence="2" id="KW-0732">Signal</keyword>
<gene>
    <name evidence="3" type="ORF">MSSD14B_23450</name>
</gene>
<comment type="caution">
    <text evidence="3">The sequence shown here is derived from an EMBL/GenBank/DDBJ whole genome shotgun (WGS) entry which is preliminary data.</text>
</comment>